<dbReference type="InterPro" id="IPR000073">
    <property type="entry name" value="AB_hydrolase_1"/>
</dbReference>
<dbReference type="InterPro" id="IPR029058">
    <property type="entry name" value="AB_hydrolase_fold"/>
</dbReference>
<dbReference type="GeneID" id="117577822"/>
<evidence type="ECO:0000313" key="14">
    <source>
        <dbReference type="RefSeq" id="XP_034118652.1"/>
    </source>
</evidence>
<comment type="catalytic activity">
    <reaction evidence="11">
        <text>1-octadecanoyl-2-(5Z,8Z,11Z,14Z-eicosatetraenoyl)-sn-glycerol + H2O = 2-(5Z,8Z,11Z,14Z-eicosatetraenoyl)-glycerol + octadecanoate + H(+)</text>
        <dbReference type="Rhea" id="RHEA:38507"/>
        <dbReference type="ChEBI" id="CHEBI:15377"/>
        <dbReference type="ChEBI" id="CHEBI:15378"/>
        <dbReference type="ChEBI" id="CHEBI:25629"/>
        <dbReference type="ChEBI" id="CHEBI:52392"/>
        <dbReference type="ChEBI" id="CHEBI:75728"/>
    </reaction>
</comment>
<gene>
    <name evidence="14" type="primary">LOC117577822</name>
</gene>
<dbReference type="GO" id="GO:0052689">
    <property type="term" value="F:carboxylic ester hydrolase activity"/>
    <property type="evidence" value="ECO:0007669"/>
    <property type="project" value="TreeGrafter"/>
</dbReference>
<evidence type="ECO:0000256" key="4">
    <source>
        <dbReference type="ARBA" id="ARBA00042703"/>
    </source>
</evidence>
<accession>A0A6P8ZFS3</accession>
<evidence type="ECO:0000256" key="7">
    <source>
        <dbReference type="ARBA" id="ARBA00044064"/>
    </source>
</evidence>
<comment type="catalytic activity">
    <reaction evidence="9">
        <text>1,2-didecanoylglycerol + H2O = decanoylglycerol + decanoate + H(+)</text>
        <dbReference type="Rhea" id="RHEA:48596"/>
        <dbReference type="ChEBI" id="CHEBI:11152"/>
        <dbReference type="ChEBI" id="CHEBI:15377"/>
        <dbReference type="ChEBI" id="CHEBI:15378"/>
        <dbReference type="ChEBI" id="CHEBI:27689"/>
        <dbReference type="ChEBI" id="CHEBI:90605"/>
    </reaction>
</comment>
<feature type="domain" description="AB hydrolase-1" evidence="12">
    <location>
        <begin position="73"/>
        <end position="313"/>
    </location>
</feature>
<dbReference type="SUPFAM" id="SSF53474">
    <property type="entry name" value="alpha/beta-Hydrolases"/>
    <property type="match status" value="1"/>
</dbReference>
<comment type="catalytic activity">
    <reaction evidence="6">
        <text>a 1,3-diacyl-sn-glycerol + H2O = a 1-acyl-sn-glycerol + a fatty acid + H(+)</text>
        <dbReference type="Rhea" id="RHEA:38503"/>
        <dbReference type="ChEBI" id="CHEBI:15377"/>
        <dbReference type="ChEBI" id="CHEBI:15378"/>
        <dbReference type="ChEBI" id="CHEBI:28868"/>
        <dbReference type="ChEBI" id="CHEBI:64683"/>
        <dbReference type="ChEBI" id="CHEBI:77272"/>
    </reaction>
</comment>
<dbReference type="GO" id="GO:0005739">
    <property type="term" value="C:mitochondrion"/>
    <property type="evidence" value="ECO:0007669"/>
    <property type="project" value="TreeGrafter"/>
</dbReference>
<proteinExistence type="inferred from homology"/>
<evidence type="ECO:0000256" key="5">
    <source>
        <dbReference type="ARBA" id="ARBA00043667"/>
    </source>
</evidence>
<comment type="similarity">
    <text evidence="1">Belongs to the AB hydrolase superfamily.</text>
</comment>
<dbReference type="Pfam" id="PF00561">
    <property type="entry name" value="Abhydrolase_1"/>
    <property type="match status" value="1"/>
</dbReference>
<dbReference type="PANTHER" id="PTHR46118">
    <property type="entry name" value="PROTEIN ABHD11"/>
    <property type="match status" value="1"/>
</dbReference>
<evidence type="ECO:0000256" key="9">
    <source>
        <dbReference type="ARBA" id="ARBA00048504"/>
    </source>
</evidence>
<evidence type="ECO:0000256" key="10">
    <source>
        <dbReference type="ARBA" id="ARBA00048513"/>
    </source>
</evidence>
<organism evidence="13 14">
    <name type="scientific">Drosophila albomicans</name>
    <name type="common">Fruit fly</name>
    <dbReference type="NCBI Taxonomy" id="7291"/>
    <lineage>
        <taxon>Eukaryota</taxon>
        <taxon>Metazoa</taxon>
        <taxon>Ecdysozoa</taxon>
        <taxon>Arthropoda</taxon>
        <taxon>Hexapoda</taxon>
        <taxon>Insecta</taxon>
        <taxon>Pterygota</taxon>
        <taxon>Neoptera</taxon>
        <taxon>Endopterygota</taxon>
        <taxon>Diptera</taxon>
        <taxon>Brachycera</taxon>
        <taxon>Muscomorpha</taxon>
        <taxon>Ephydroidea</taxon>
        <taxon>Drosophilidae</taxon>
        <taxon>Drosophila</taxon>
    </lineage>
</organism>
<comment type="catalytic activity">
    <reaction evidence="5">
        <text>a 1,2-diacyl-sn-glycerol + H2O = a 2-acylglycerol + a fatty acid + H(+)</text>
        <dbReference type="Rhea" id="RHEA:33275"/>
        <dbReference type="ChEBI" id="CHEBI:15377"/>
        <dbReference type="ChEBI" id="CHEBI:15378"/>
        <dbReference type="ChEBI" id="CHEBI:17389"/>
        <dbReference type="ChEBI" id="CHEBI:17815"/>
        <dbReference type="ChEBI" id="CHEBI:28868"/>
        <dbReference type="EC" id="3.1.1.116"/>
    </reaction>
</comment>
<name>A0A6P8ZFS3_DROAB</name>
<protein>
    <recommendedName>
        <fullName evidence="7">sn-1-specific diacylglycerol lipase ABHD11</fullName>
        <ecNumber evidence="3">3.1.1.116</ecNumber>
    </recommendedName>
    <alternativeName>
        <fullName evidence="4">Alpha/beta hydrolase domain-containing protein 11</fullName>
    </alternativeName>
</protein>
<evidence type="ECO:0000256" key="8">
    <source>
        <dbReference type="ARBA" id="ARBA00048283"/>
    </source>
</evidence>
<dbReference type="PANTHER" id="PTHR46118:SF4">
    <property type="entry name" value="PROTEIN ABHD11"/>
    <property type="match status" value="1"/>
</dbReference>
<dbReference type="RefSeq" id="XP_034118652.1">
    <property type="nucleotide sequence ID" value="XM_034262761.2"/>
</dbReference>
<evidence type="ECO:0000256" key="3">
    <source>
        <dbReference type="ARBA" id="ARBA00026104"/>
    </source>
</evidence>
<comment type="catalytic activity">
    <reaction evidence="10">
        <text>1-octadecanoyl-2-(9Z-octadecenoyl)-sn-glycerol + H2O = 2-(9Z-octadecenoyl)-glycerol + octadecanoate + H(+)</text>
        <dbReference type="Rhea" id="RHEA:77103"/>
        <dbReference type="ChEBI" id="CHEBI:15377"/>
        <dbReference type="ChEBI" id="CHEBI:15378"/>
        <dbReference type="ChEBI" id="CHEBI:25629"/>
        <dbReference type="ChEBI" id="CHEBI:73990"/>
        <dbReference type="ChEBI" id="CHEBI:75468"/>
    </reaction>
</comment>
<evidence type="ECO:0000259" key="12">
    <source>
        <dbReference type="Pfam" id="PF00561"/>
    </source>
</evidence>
<evidence type="ECO:0000313" key="13">
    <source>
        <dbReference type="Proteomes" id="UP000515160"/>
    </source>
</evidence>
<dbReference type="OrthoDB" id="8119704at2759"/>
<dbReference type="EC" id="3.1.1.116" evidence="3"/>
<dbReference type="Gene3D" id="3.40.50.1820">
    <property type="entry name" value="alpha/beta hydrolase"/>
    <property type="match status" value="1"/>
</dbReference>
<evidence type="ECO:0000256" key="2">
    <source>
        <dbReference type="ARBA" id="ARBA00022801"/>
    </source>
</evidence>
<dbReference type="AlphaFoldDB" id="A0A6P8ZFS3"/>
<keyword evidence="13" id="KW-1185">Reference proteome</keyword>
<evidence type="ECO:0000256" key="11">
    <source>
        <dbReference type="ARBA" id="ARBA00048919"/>
    </source>
</evidence>
<sequence length="326" mass="36414">MQLFNGTLRCLLRAAHRPGKYAAHLSAAAAATATRAPQQQQQWQRHYSLSADPAPIAMAYEMFETPNTDTNKPPLMIMHGLFGSKQNWRSVGRAIASKTNRRVFTVDLRNHGDSPHANTHNSAGMTADIKTFLAANGISKVSLMGHSMGGRASMHFSLYNTQLVERLIVVDISPVSMPRTLDEMNSIMLGMQEVVLPSNIPLSEARQRAKQHLLKTVAADSVDFIMLNLRKRPDTGEFHWACNVDVLRSSLNGFLNYGRNIHNKGPFLGPATFICGSHSPYMNPDDWPEVLHFFPNANLHWLETGHLVHLEKPHDFIKLTTDFLNS</sequence>
<comment type="catalytic activity">
    <reaction evidence="8">
        <text>1-octadecanoyl-2-(4Z,7Z,10Z,13Z,16Z,19Z-docosahexaenoyl)-sn-glycerol + H2O = 2-(4Z,7Z,10Z,13Z,16Z,19Z-docosahexaenoyl)-glycerol + octadecanoate + H(+)</text>
        <dbReference type="Rhea" id="RHEA:77107"/>
        <dbReference type="ChEBI" id="CHEBI:15377"/>
        <dbReference type="ChEBI" id="CHEBI:15378"/>
        <dbReference type="ChEBI" id="CHEBI:25629"/>
        <dbReference type="ChEBI" id="CHEBI:77129"/>
        <dbReference type="ChEBI" id="CHEBI:186738"/>
    </reaction>
</comment>
<reference evidence="14" key="1">
    <citation type="submission" date="2025-08" db="UniProtKB">
        <authorList>
            <consortium name="RefSeq"/>
        </authorList>
    </citation>
    <scope>IDENTIFICATION</scope>
    <source>
        <strain evidence="14">15112-1751.03</strain>
        <tissue evidence="14">Whole Adult</tissue>
    </source>
</reference>
<evidence type="ECO:0000256" key="1">
    <source>
        <dbReference type="ARBA" id="ARBA00008645"/>
    </source>
</evidence>
<dbReference type="Proteomes" id="UP000515160">
    <property type="component" value="Chromosome X"/>
</dbReference>
<keyword evidence="2" id="KW-0378">Hydrolase</keyword>
<evidence type="ECO:0000256" key="6">
    <source>
        <dbReference type="ARBA" id="ARBA00043742"/>
    </source>
</evidence>